<name>A0A916NHE5_9FLAO</name>
<evidence type="ECO:0000256" key="2">
    <source>
        <dbReference type="ARBA" id="ARBA00009370"/>
    </source>
</evidence>
<dbReference type="InterPro" id="IPR036286">
    <property type="entry name" value="LexA/Signal_pep-like_sf"/>
</dbReference>
<feature type="domain" description="Peptidase S26" evidence="9">
    <location>
        <begin position="557"/>
        <end position="600"/>
    </location>
</feature>
<organism evidence="10 11">
    <name type="scientific">Parvicella tangerina</name>
    <dbReference type="NCBI Taxonomy" id="2829795"/>
    <lineage>
        <taxon>Bacteria</taxon>
        <taxon>Pseudomonadati</taxon>
        <taxon>Bacteroidota</taxon>
        <taxon>Flavobacteriia</taxon>
        <taxon>Flavobacteriales</taxon>
        <taxon>Parvicellaceae</taxon>
        <taxon>Parvicella</taxon>
    </lineage>
</organism>
<evidence type="ECO:0000256" key="3">
    <source>
        <dbReference type="ARBA" id="ARBA00013208"/>
    </source>
</evidence>
<feature type="transmembrane region" description="Helical" evidence="8">
    <location>
        <begin position="126"/>
        <end position="148"/>
    </location>
</feature>
<reference evidence="10" key="1">
    <citation type="submission" date="2021-04" db="EMBL/GenBank/DDBJ databases">
        <authorList>
            <person name="Rodrigo-Torres L."/>
            <person name="Arahal R. D."/>
            <person name="Lucena T."/>
        </authorList>
    </citation>
    <scope>NUCLEOTIDE SEQUENCE</scope>
    <source>
        <strain evidence="10">AS29M-1</strain>
    </source>
</reference>
<sequence length="623" mass="72684">MGIFEILIYLMLVLHIVTLPKIFEKGGIKETWKGYVPVYNYLVWLKLVGKPWWWIFFGIVPLVNLIVMVALHVETARLFGKFSAKDTILCILVPWYYIPYLGFKDENQFTNEPVAWKKKEYREKRFLHDHITLFFIAPFVGHAVLLIFKLIGSKQREGKGSMEYEWTNAIGFAVVAATIIRVFFFEAFTIPTGSMEKTMRIGDYLFVNKMKYGARSPMTPLSVPFVHNRIPGTFMKSYVTWIEASYLRLPGYGDFERGDIMVFNWPVGDSVILHESVVAHDYYSFVRDQALLRYMRATNQLPHPEVLKEFNKKASKYMEQTRQHLIEGGDFIEFNNQQMAYVTKLEETDGLQTLTLDKKENYVKRCVAIHGDKLEIKNGIIYIDDQPQPLPEESQFMYEVYFKPGALPFSREFADETYGIYQGLTDVTGNNYIAPNYTFDTILGQDSVSLNMLYISATQDVIGQIKARPDIYKVKPMFDPKRPFYELQFQYCPVFPNSPKFDWSRDNFGPLVIPEEGMTVPMTEENWIVYRRVIQAYEGNEEAYWKDGAAFINGQKAENYTFKQNYYWMMGDNRHGSVDSRYWGFVGEDHIVGTASFVWMSKHPEKGWFSGGLRWDRVFSFVE</sequence>
<dbReference type="RefSeq" id="WP_258541807.1">
    <property type="nucleotide sequence ID" value="NZ_OU015584.1"/>
</dbReference>
<evidence type="ECO:0000259" key="9">
    <source>
        <dbReference type="Pfam" id="PF10502"/>
    </source>
</evidence>
<dbReference type="AlphaFoldDB" id="A0A916NHE5"/>
<feature type="active site" evidence="7">
    <location>
        <position position="194"/>
    </location>
</feature>
<feature type="transmembrane region" description="Helical" evidence="8">
    <location>
        <begin position="7"/>
        <end position="23"/>
    </location>
</feature>
<evidence type="ECO:0000256" key="4">
    <source>
        <dbReference type="ARBA" id="ARBA00019232"/>
    </source>
</evidence>
<dbReference type="GO" id="GO:0009003">
    <property type="term" value="F:signal peptidase activity"/>
    <property type="evidence" value="ECO:0007669"/>
    <property type="project" value="UniProtKB-EC"/>
</dbReference>
<dbReference type="PANTHER" id="PTHR43390:SF1">
    <property type="entry name" value="CHLOROPLAST PROCESSING PEPTIDASE"/>
    <property type="match status" value="1"/>
</dbReference>
<accession>A0A916NHE5</accession>
<keyword evidence="5" id="KW-0378">Hydrolase</keyword>
<comment type="similarity">
    <text evidence="2">Belongs to the peptidase S26 family.</text>
</comment>
<feature type="active site" evidence="7">
    <location>
        <position position="364"/>
    </location>
</feature>
<keyword evidence="8" id="KW-0812">Transmembrane</keyword>
<evidence type="ECO:0000256" key="7">
    <source>
        <dbReference type="PIRSR" id="PIRSR600223-1"/>
    </source>
</evidence>
<dbReference type="EMBL" id="OU015584">
    <property type="protein sequence ID" value="CAG5081369.1"/>
    <property type="molecule type" value="Genomic_DNA"/>
</dbReference>
<dbReference type="Pfam" id="PF10502">
    <property type="entry name" value="Peptidase_S26"/>
    <property type="match status" value="3"/>
</dbReference>
<dbReference type="Gene3D" id="2.10.109.10">
    <property type="entry name" value="Umud Fragment, subunit A"/>
    <property type="match status" value="3"/>
</dbReference>
<feature type="transmembrane region" description="Helical" evidence="8">
    <location>
        <begin position="52"/>
        <end position="73"/>
    </location>
</feature>
<feature type="domain" description="Peptidase S26" evidence="9">
    <location>
        <begin position="165"/>
        <end position="269"/>
    </location>
</feature>
<evidence type="ECO:0000256" key="1">
    <source>
        <dbReference type="ARBA" id="ARBA00000677"/>
    </source>
</evidence>
<dbReference type="PROSITE" id="PS00761">
    <property type="entry name" value="SPASE_I_3"/>
    <property type="match status" value="1"/>
</dbReference>
<proteinExistence type="inferred from homology"/>
<dbReference type="GO" id="GO:0016020">
    <property type="term" value="C:membrane"/>
    <property type="evidence" value="ECO:0007669"/>
    <property type="project" value="InterPro"/>
</dbReference>
<keyword evidence="8" id="KW-0472">Membrane</keyword>
<dbReference type="EC" id="3.4.21.89" evidence="3"/>
<keyword evidence="11" id="KW-1185">Reference proteome</keyword>
<gene>
    <name evidence="10" type="ORF">CRYO30217_01610</name>
</gene>
<dbReference type="PANTHER" id="PTHR43390">
    <property type="entry name" value="SIGNAL PEPTIDASE I"/>
    <property type="match status" value="1"/>
</dbReference>
<feature type="transmembrane region" description="Helical" evidence="8">
    <location>
        <begin position="168"/>
        <end position="190"/>
    </location>
</feature>
<keyword evidence="8" id="KW-1133">Transmembrane helix</keyword>
<dbReference type="InterPro" id="IPR043739">
    <property type="entry name" value="DUF5684"/>
</dbReference>
<evidence type="ECO:0000313" key="11">
    <source>
        <dbReference type="Proteomes" id="UP000683507"/>
    </source>
</evidence>
<dbReference type="GO" id="GO:0006465">
    <property type="term" value="P:signal peptide processing"/>
    <property type="evidence" value="ECO:0007669"/>
    <property type="project" value="InterPro"/>
</dbReference>
<dbReference type="InterPro" id="IPR019758">
    <property type="entry name" value="Pept_S26A_signal_pept_1_CS"/>
</dbReference>
<comment type="catalytic activity">
    <reaction evidence="1">
        <text>Cleavage of hydrophobic, N-terminal signal or leader sequences from secreted and periplasmic proteins.</text>
        <dbReference type="EC" id="3.4.21.89"/>
    </reaction>
</comment>
<evidence type="ECO:0000313" key="10">
    <source>
        <dbReference type="EMBL" id="CAG5081369.1"/>
    </source>
</evidence>
<feature type="domain" description="Peptidase S26" evidence="9">
    <location>
        <begin position="323"/>
        <end position="400"/>
    </location>
</feature>
<evidence type="ECO:0000256" key="8">
    <source>
        <dbReference type="SAM" id="Phobius"/>
    </source>
</evidence>
<dbReference type="KEGG" id="ptan:CRYO30217_01610"/>
<dbReference type="Proteomes" id="UP000683507">
    <property type="component" value="Chromosome"/>
</dbReference>
<dbReference type="InterPro" id="IPR000223">
    <property type="entry name" value="Pept_S26A_signal_pept_1"/>
</dbReference>
<dbReference type="InterPro" id="IPR019533">
    <property type="entry name" value="Peptidase_S26"/>
</dbReference>
<evidence type="ECO:0000256" key="6">
    <source>
        <dbReference type="ARBA" id="ARBA00029906"/>
    </source>
</evidence>
<dbReference type="GO" id="GO:0004252">
    <property type="term" value="F:serine-type endopeptidase activity"/>
    <property type="evidence" value="ECO:0007669"/>
    <property type="project" value="InterPro"/>
</dbReference>
<dbReference type="SUPFAM" id="SSF51306">
    <property type="entry name" value="LexA/Signal peptidase"/>
    <property type="match status" value="1"/>
</dbReference>
<dbReference type="Pfam" id="PF18936">
    <property type="entry name" value="DUF5684"/>
    <property type="match status" value="1"/>
</dbReference>
<protein>
    <recommendedName>
        <fullName evidence="4">Signal peptidase I</fullName>
        <ecNumber evidence="3">3.4.21.89</ecNumber>
    </recommendedName>
    <alternativeName>
        <fullName evidence="6">Leader peptidase I</fullName>
    </alternativeName>
</protein>
<dbReference type="CDD" id="cd06530">
    <property type="entry name" value="S26_SPase_I"/>
    <property type="match status" value="2"/>
</dbReference>
<evidence type="ECO:0000256" key="5">
    <source>
        <dbReference type="ARBA" id="ARBA00022801"/>
    </source>
</evidence>
<dbReference type="PRINTS" id="PR00727">
    <property type="entry name" value="LEADERPTASE"/>
</dbReference>